<organism evidence="1 2">
    <name type="scientific">Molorchus minor</name>
    <dbReference type="NCBI Taxonomy" id="1323400"/>
    <lineage>
        <taxon>Eukaryota</taxon>
        <taxon>Metazoa</taxon>
        <taxon>Ecdysozoa</taxon>
        <taxon>Arthropoda</taxon>
        <taxon>Hexapoda</taxon>
        <taxon>Insecta</taxon>
        <taxon>Pterygota</taxon>
        <taxon>Neoptera</taxon>
        <taxon>Endopterygota</taxon>
        <taxon>Coleoptera</taxon>
        <taxon>Polyphaga</taxon>
        <taxon>Cucujiformia</taxon>
        <taxon>Chrysomeloidea</taxon>
        <taxon>Cerambycidae</taxon>
        <taxon>Lamiinae</taxon>
        <taxon>Monochamini</taxon>
        <taxon>Molorchus</taxon>
    </lineage>
</organism>
<evidence type="ECO:0000313" key="2">
    <source>
        <dbReference type="Proteomes" id="UP001162164"/>
    </source>
</evidence>
<proteinExistence type="predicted"/>
<keyword evidence="2" id="KW-1185">Reference proteome</keyword>
<gene>
    <name evidence="1" type="ORF">NQ317_010452</name>
</gene>
<reference evidence="1" key="1">
    <citation type="journal article" date="2023" name="Insect Mol. Biol.">
        <title>Genome sequencing provides insights into the evolution of gene families encoding plant cell wall-degrading enzymes in longhorned beetles.</title>
        <authorList>
            <person name="Shin N.R."/>
            <person name="Okamura Y."/>
            <person name="Kirsch R."/>
            <person name="Pauchet Y."/>
        </authorList>
    </citation>
    <scope>NUCLEOTIDE SEQUENCE</scope>
    <source>
        <strain evidence="1">MMC_N1</strain>
    </source>
</reference>
<sequence>MARASPAILKKNGQIPEPVLYNFAPQSNKGLVVFKVTKQTPNLRQKKGRHAKMRPKSPIFPFSLDRHSNRFRSIFLRTTITTVSPVINFYELHFIRRKRHLHFGVCMTPFCILNENLGRIRIKYNISTEFKENNVLNLKLSYGNGFRDHLEL</sequence>
<protein>
    <submittedName>
        <fullName evidence="1">Uncharacterized protein</fullName>
    </submittedName>
</protein>
<accession>A0ABQ9JWX2</accession>
<dbReference type="Proteomes" id="UP001162164">
    <property type="component" value="Unassembled WGS sequence"/>
</dbReference>
<evidence type="ECO:0000313" key="1">
    <source>
        <dbReference type="EMBL" id="KAJ8982831.1"/>
    </source>
</evidence>
<name>A0ABQ9JWX2_9CUCU</name>
<dbReference type="EMBL" id="JAPWTJ010000106">
    <property type="protein sequence ID" value="KAJ8982831.1"/>
    <property type="molecule type" value="Genomic_DNA"/>
</dbReference>
<comment type="caution">
    <text evidence="1">The sequence shown here is derived from an EMBL/GenBank/DDBJ whole genome shotgun (WGS) entry which is preliminary data.</text>
</comment>